<dbReference type="InterPro" id="IPR052077">
    <property type="entry name" value="CcrZ_PhaseVar_Mediator"/>
</dbReference>
<dbReference type="Proteomes" id="UP000613743">
    <property type="component" value="Unassembled WGS sequence"/>
</dbReference>
<sequence>MAECTADDFRKFEKLLMQAGFCEISDWQYLNLGLSNKNFRFLAKYSDCEPQFFVLRQNQSEMLTEHARRLELENWQLASQLDIAAPLIWSSEDGLFYVSRFIAQKAFDWSYWQAEVPAKQFRLYSDRQDLKSCLTNKLSNSTKLYIDLGMVPLATVDASKLTAASKPCEQQRLSRLTFEAMIQRAPERALLELLNTLIEVPAPHNMISTAEQWHHYRDRLMAISAQLEDSKLLNPQLKHWQAMLNNMLMQESEIESWLQQMQANLLTPQFCHRDLNPYNLLVENDRLVCIDFEYACCSNPLFDLASILCTHRLNPDQQQWLIENYLENHPNLKSAAIDSVYAACKIYWLFATSWALMMAADEYMGIVGLDNSESEPETVKNLADYLQFAQTYLRYI</sequence>
<dbReference type="Gene3D" id="3.30.200.20">
    <property type="entry name" value="Phosphorylase Kinase, domain 1"/>
    <property type="match status" value="1"/>
</dbReference>
<dbReference type="Gene3D" id="3.90.1200.10">
    <property type="match status" value="1"/>
</dbReference>
<dbReference type="EMBL" id="BMPZ01000005">
    <property type="protein sequence ID" value="GGI84512.1"/>
    <property type="molecule type" value="Genomic_DNA"/>
</dbReference>
<evidence type="ECO:0000313" key="2">
    <source>
        <dbReference type="EMBL" id="GGI84512.1"/>
    </source>
</evidence>
<protein>
    <submittedName>
        <fullName evidence="2">Aminoglycoside phosphotransferase</fullName>
    </submittedName>
</protein>
<name>A0A917NAZ4_9GAMM</name>
<dbReference type="RefSeq" id="WP_188920882.1">
    <property type="nucleotide sequence ID" value="NZ_BMPZ01000005.1"/>
</dbReference>
<accession>A0A917NAZ4</accession>
<dbReference type="AlphaFoldDB" id="A0A917NAZ4"/>
<evidence type="ECO:0000259" key="1">
    <source>
        <dbReference type="Pfam" id="PF01636"/>
    </source>
</evidence>
<dbReference type="PANTHER" id="PTHR40086">
    <property type="entry name" value="PHOSPHOTRANSFERASE YTMP-RELATED"/>
    <property type="match status" value="1"/>
</dbReference>
<comment type="caution">
    <text evidence="2">The sequence shown here is derived from an EMBL/GenBank/DDBJ whole genome shotgun (WGS) entry which is preliminary data.</text>
</comment>
<feature type="domain" description="Aminoglycoside phosphotransferase" evidence="1">
    <location>
        <begin position="189"/>
        <end position="311"/>
    </location>
</feature>
<organism evidence="2 3">
    <name type="scientific">Shewanella gelidii</name>
    <dbReference type="NCBI Taxonomy" id="1642821"/>
    <lineage>
        <taxon>Bacteria</taxon>
        <taxon>Pseudomonadati</taxon>
        <taxon>Pseudomonadota</taxon>
        <taxon>Gammaproteobacteria</taxon>
        <taxon>Alteromonadales</taxon>
        <taxon>Shewanellaceae</taxon>
        <taxon>Shewanella</taxon>
    </lineage>
</organism>
<reference evidence="2" key="2">
    <citation type="submission" date="2020-09" db="EMBL/GenBank/DDBJ databases">
        <authorList>
            <person name="Sun Q."/>
            <person name="Ohkuma M."/>
        </authorList>
    </citation>
    <scope>NUCLEOTIDE SEQUENCE</scope>
    <source>
        <strain evidence="2">JCM 30804</strain>
    </source>
</reference>
<dbReference type="SUPFAM" id="SSF56112">
    <property type="entry name" value="Protein kinase-like (PK-like)"/>
    <property type="match status" value="2"/>
</dbReference>
<keyword evidence="3" id="KW-1185">Reference proteome</keyword>
<gene>
    <name evidence="2" type="primary">thiK</name>
    <name evidence="2" type="ORF">GCM10009332_22250</name>
</gene>
<proteinExistence type="predicted"/>
<dbReference type="InterPro" id="IPR002575">
    <property type="entry name" value="Aminoglycoside_PTrfase"/>
</dbReference>
<dbReference type="PANTHER" id="PTHR40086:SF1">
    <property type="entry name" value="CELL CYCLE REGULATOR CCRZ"/>
    <property type="match status" value="1"/>
</dbReference>
<evidence type="ECO:0000313" key="3">
    <source>
        <dbReference type="Proteomes" id="UP000613743"/>
    </source>
</evidence>
<dbReference type="Pfam" id="PF01636">
    <property type="entry name" value="APH"/>
    <property type="match status" value="1"/>
</dbReference>
<dbReference type="InterPro" id="IPR011009">
    <property type="entry name" value="Kinase-like_dom_sf"/>
</dbReference>
<reference evidence="2" key="1">
    <citation type="journal article" date="2014" name="Int. J. Syst. Evol. Microbiol.">
        <title>Complete genome sequence of Corynebacterium casei LMG S-19264T (=DSM 44701T), isolated from a smear-ripened cheese.</title>
        <authorList>
            <consortium name="US DOE Joint Genome Institute (JGI-PGF)"/>
            <person name="Walter F."/>
            <person name="Albersmeier A."/>
            <person name="Kalinowski J."/>
            <person name="Ruckert C."/>
        </authorList>
    </citation>
    <scope>NUCLEOTIDE SEQUENCE</scope>
    <source>
        <strain evidence="2">JCM 30804</strain>
    </source>
</reference>